<dbReference type="Proteomes" id="UP000582659">
    <property type="component" value="Unassembled WGS sequence"/>
</dbReference>
<comment type="similarity">
    <text evidence="1">Belongs to the GPATCH11 family.</text>
</comment>
<name>A0A1I7RRU3_BURXY</name>
<evidence type="ECO:0000256" key="1">
    <source>
        <dbReference type="ARBA" id="ARBA00007140"/>
    </source>
</evidence>
<organism evidence="7 9">
    <name type="scientific">Bursaphelenchus xylophilus</name>
    <name type="common">Pinewood nematode worm</name>
    <name type="synonym">Aphelenchoides xylophilus</name>
    <dbReference type="NCBI Taxonomy" id="6326"/>
    <lineage>
        <taxon>Eukaryota</taxon>
        <taxon>Metazoa</taxon>
        <taxon>Ecdysozoa</taxon>
        <taxon>Nematoda</taxon>
        <taxon>Chromadorea</taxon>
        <taxon>Rhabditida</taxon>
        <taxon>Tylenchina</taxon>
        <taxon>Tylenchomorpha</taxon>
        <taxon>Aphelenchoidea</taxon>
        <taxon>Aphelenchoididae</taxon>
        <taxon>Bursaphelenchus</taxon>
    </lineage>
</organism>
<sequence>MLSSYLFTEFVAFTSRINEMSDSEDDYMSEAILGKVEDVKPGIAKNREHKRQLDILKREYKPTLPKHELEAQRRQEALSKPVSHENKGFALLAKMGYKPGMSLGKPKDSEEGRRTEPITLQIKFGRKGLGHETQEKEDQVERCEAHMKYMSERAKQSDELAEDFRKRKRFDVNVRSVVGDIMKSRKACQDLDLREGKSAPDMAHLWPVIREVVETEEFEYMTKRTRHEQVNKEYTFKYSSGVVAPEEPDLYSLEMDDLIFRLATVTDYLRSHHFYCVWCGCAFVSEEDLSSNCPGPRRDCHDEDNLD</sequence>
<reference evidence="9" key="1">
    <citation type="submission" date="2016-11" db="UniProtKB">
        <authorList>
            <consortium name="WormBaseParasite"/>
        </authorList>
    </citation>
    <scope>IDENTIFICATION</scope>
</reference>
<dbReference type="PANTHER" id="PTHR21032">
    <property type="entry name" value="G PATCH DOMAIN-CONTAINING PROTEIN 11"/>
    <property type="match status" value="1"/>
</dbReference>
<evidence type="ECO:0000313" key="5">
    <source>
        <dbReference type="EMBL" id="CAD5231906.1"/>
    </source>
</evidence>
<dbReference type="OrthoDB" id="786951at2759"/>
<dbReference type="SMART" id="SM00443">
    <property type="entry name" value="G_patch"/>
    <property type="match status" value="1"/>
</dbReference>
<dbReference type="eggNOG" id="KOG1994">
    <property type="taxonomic scope" value="Eukaryota"/>
</dbReference>
<dbReference type="InterPro" id="IPR025239">
    <property type="entry name" value="DUF4187"/>
</dbReference>
<protein>
    <recommendedName>
        <fullName evidence="2">G patch domain-containing protein 11</fullName>
    </recommendedName>
    <alternativeName>
        <fullName evidence="3">Coiled-coil domain-containing protein 75</fullName>
    </alternativeName>
</protein>
<dbReference type="InterPro" id="IPR039249">
    <property type="entry name" value="GPATCH11"/>
</dbReference>
<evidence type="ECO:0000313" key="8">
    <source>
        <dbReference type="Proteomes" id="UP000659654"/>
    </source>
</evidence>
<evidence type="ECO:0000259" key="4">
    <source>
        <dbReference type="PROSITE" id="PS50174"/>
    </source>
</evidence>
<dbReference type="AlphaFoldDB" id="A0A1I7RRU3"/>
<dbReference type="Pfam" id="PF01585">
    <property type="entry name" value="G-patch"/>
    <property type="match status" value="1"/>
</dbReference>
<dbReference type="Proteomes" id="UP000659654">
    <property type="component" value="Unassembled WGS sequence"/>
</dbReference>
<evidence type="ECO:0000256" key="3">
    <source>
        <dbReference type="ARBA" id="ARBA00030688"/>
    </source>
</evidence>
<evidence type="ECO:0000313" key="6">
    <source>
        <dbReference type="EMBL" id="CAG9123472.1"/>
    </source>
</evidence>
<evidence type="ECO:0000313" key="7">
    <source>
        <dbReference type="Proteomes" id="UP000095284"/>
    </source>
</evidence>
<dbReference type="PANTHER" id="PTHR21032:SF0">
    <property type="entry name" value="G PATCH DOMAIN-CONTAINING PROTEIN 11"/>
    <property type="match status" value="1"/>
</dbReference>
<dbReference type="InterPro" id="IPR000467">
    <property type="entry name" value="G_patch_dom"/>
</dbReference>
<dbReference type="Proteomes" id="UP000095284">
    <property type="component" value="Unplaced"/>
</dbReference>
<evidence type="ECO:0000313" key="9">
    <source>
        <dbReference type="WBParaSite" id="BXY_0344100.1"/>
    </source>
</evidence>
<dbReference type="EMBL" id="CAJFCV020000005">
    <property type="protein sequence ID" value="CAG9123472.1"/>
    <property type="molecule type" value="Genomic_DNA"/>
</dbReference>
<dbReference type="EMBL" id="CAJFDI010000005">
    <property type="protein sequence ID" value="CAD5231906.1"/>
    <property type="molecule type" value="Genomic_DNA"/>
</dbReference>
<accession>A0A1I7RRU3</accession>
<reference evidence="6" key="2">
    <citation type="submission" date="2020-08" db="EMBL/GenBank/DDBJ databases">
        <authorList>
            <person name="Kikuchi T."/>
        </authorList>
    </citation>
    <scope>NUCLEOTIDE SEQUENCE</scope>
    <source>
        <strain evidence="5">Ka4C1</strain>
    </source>
</reference>
<evidence type="ECO:0000256" key="2">
    <source>
        <dbReference type="ARBA" id="ARBA00021978"/>
    </source>
</evidence>
<dbReference type="GO" id="GO:0000776">
    <property type="term" value="C:kinetochore"/>
    <property type="evidence" value="ECO:0007669"/>
    <property type="project" value="TreeGrafter"/>
</dbReference>
<dbReference type="PROSITE" id="PS50174">
    <property type="entry name" value="G_PATCH"/>
    <property type="match status" value="1"/>
</dbReference>
<gene>
    <name evidence="5" type="ORF">BXYJ_LOCUS11997</name>
</gene>
<dbReference type="SMART" id="SM01173">
    <property type="entry name" value="DUF4187"/>
    <property type="match status" value="1"/>
</dbReference>
<dbReference type="GO" id="GO:0003676">
    <property type="term" value="F:nucleic acid binding"/>
    <property type="evidence" value="ECO:0007669"/>
    <property type="project" value="InterPro"/>
</dbReference>
<dbReference type="WBParaSite" id="BXY_0344100.1">
    <property type="protein sequence ID" value="BXY_0344100.1"/>
    <property type="gene ID" value="BXY_0344100"/>
</dbReference>
<keyword evidence="8" id="KW-1185">Reference proteome</keyword>
<proteinExistence type="inferred from homology"/>
<feature type="domain" description="G-patch" evidence="4">
    <location>
        <begin position="84"/>
        <end position="134"/>
    </location>
</feature>
<dbReference type="Pfam" id="PF13821">
    <property type="entry name" value="DUF4187"/>
    <property type="match status" value="1"/>
</dbReference>